<keyword evidence="1" id="KW-1133">Transmembrane helix</keyword>
<sequence length="368" mass="41872">MNNIDHEAIFGGIIRHRRKLRLLGTLTAIFAVAISFAMAYIPFAGFPEQWSFDVIRYEIQNGTFWLFPGSAFYQHTMLLGTHNVLEVIASFLLEFTLVWIVLHLVYRSVVYFVVGLRKTHRASQLEEALRLYSQSQYAILFNDQTEARVNILGSTLYIEVKVDSTLPNFFVDSHAYSIERHIGRKLLLPRHKRVVLDRASDQVLDIYADLELSKAAKFFTSDVAQHFVKRMSQSDVFVSNGRMYVMTDIHSLHSASDTQLLLESIEMCRSIVVKRARKLFADSVPSFSHYNIPLEAALQAVPHLFTVRRSLGAGAAIYIVAMLLLALVFLGDKASVGALLGPVWIAIMYTLVARWLKVRDTMVARKLW</sequence>
<evidence type="ECO:0000313" key="2">
    <source>
        <dbReference type="EMBL" id="AGL62147.1"/>
    </source>
</evidence>
<keyword evidence="1" id="KW-0472">Membrane</keyword>
<dbReference type="STRING" id="1332188.L336_0441"/>
<organism evidence="2 3">
    <name type="scientific">Candidatus Saccharimonas aalborgensis</name>
    <dbReference type="NCBI Taxonomy" id="1332188"/>
    <lineage>
        <taxon>Bacteria</taxon>
        <taxon>Candidatus Saccharimonadota</taxon>
        <taxon>Candidatus Saccharimonadia</taxon>
        <taxon>Candidatus Saccharimonadales</taxon>
        <taxon>Candidatus Saccharimonadaceae</taxon>
        <taxon>Candidatus Saccharimonas</taxon>
    </lineage>
</organism>
<evidence type="ECO:0000256" key="1">
    <source>
        <dbReference type="SAM" id="Phobius"/>
    </source>
</evidence>
<dbReference type="KEGG" id="saal:L336_0441"/>
<dbReference type="RefSeq" id="WP_015641597.1">
    <property type="nucleotide sequence ID" value="NC_021219.1"/>
</dbReference>
<feature type="transmembrane region" description="Helical" evidence="1">
    <location>
        <begin position="311"/>
        <end position="330"/>
    </location>
</feature>
<feature type="transmembrane region" description="Helical" evidence="1">
    <location>
        <begin position="336"/>
        <end position="356"/>
    </location>
</feature>
<keyword evidence="3" id="KW-1185">Reference proteome</keyword>
<evidence type="ECO:0000313" key="3">
    <source>
        <dbReference type="Proteomes" id="UP000013893"/>
    </source>
</evidence>
<proteinExistence type="predicted"/>
<dbReference type="HOGENOM" id="CLU_751610_0_0_0"/>
<feature type="transmembrane region" description="Helical" evidence="1">
    <location>
        <begin position="87"/>
        <end position="114"/>
    </location>
</feature>
<accession>R4PWL4</accession>
<dbReference type="Proteomes" id="UP000013893">
    <property type="component" value="Chromosome"/>
</dbReference>
<gene>
    <name evidence="2" type="ORF">L336_0441</name>
</gene>
<name>R4PWL4_9BACT</name>
<reference evidence="2 3" key="1">
    <citation type="journal article" date="2013" name="Nat. Biotechnol.">
        <title>Genome sequences of rare, uncultured bacteria obtained by differential coverage binning of multiple metagenomes.</title>
        <authorList>
            <person name="Albertsen M."/>
            <person name="Hugenholtz P."/>
            <person name="Skarshewski A."/>
            <person name="Nielsen K.L."/>
            <person name="Tyson G.W."/>
            <person name="Nielsen P.H."/>
        </authorList>
    </citation>
    <scope>NUCLEOTIDE SEQUENCE [LARGE SCALE GENOMIC DNA]</scope>
    <source>
        <strain evidence="2">TM71</strain>
    </source>
</reference>
<dbReference type="EMBL" id="CP005957">
    <property type="protein sequence ID" value="AGL62147.1"/>
    <property type="molecule type" value="Genomic_DNA"/>
</dbReference>
<dbReference type="AlphaFoldDB" id="R4PWL4"/>
<protein>
    <submittedName>
        <fullName evidence="2">Uncharacterized protein</fullName>
    </submittedName>
</protein>
<keyword evidence="1" id="KW-0812">Transmembrane</keyword>
<feature type="transmembrane region" description="Helical" evidence="1">
    <location>
        <begin position="20"/>
        <end position="43"/>
    </location>
</feature>